<dbReference type="EMBL" id="SLXK01000051">
    <property type="protein sequence ID" value="TCP20640.1"/>
    <property type="molecule type" value="Genomic_DNA"/>
</dbReference>
<dbReference type="Proteomes" id="UP000295416">
    <property type="component" value="Unassembled WGS sequence"/>
</dbReference>
<feature type="transmembrane region" description="Helical" evidence="1">
    <location>
        <begin position="17"/>
        <end position="35"/>
    </location>
</feature>
<dbReference type="AlphaFoldDB" id="A0A4R2NH62"/>
<keyword evidence="3" id="KW-1185">Reference proteome</keyword>
<proteinExistence type="predicted"/>
<accession>A0A4R2NH62</accession>
<keyword evidence="1" id="KW-0812">Transmembrane</keyword>
<evidence type="ECO:0000256" key="1">
    <source>
        <dbReference type="SAM" id="Phobius"/>
    </source>
</evidence>
<keyword evidence="1" id="KW-1133">Transmembrane helix</keyword>
<evidence type="ECO:0000313" key="3">
    <source>
        <dbReference type="Proteomes" id="UP000295416"/>
    </source>
</evidence>
<reference evidence="2 3" key="1">
    <citation type="submission" date="2019-03" db="EMBL/GenBank/DDBJ databases">
        <title>Genomic Encyclopedia of Type Strains, Phase IV (KMG-IV): sequencing the most valuable type-strain genomes for metagenomic binning, comparative biology and taxonomic classification.</title>
        <authorList>
            <person name="Goeker M."/>
        </authorList>
    </citation>
    <scope>NUCLEOTIDE SEQUENCE [LARGE SCALE GENOMIC DNA]</scope>
    <source>
        <strain evidence="2 3">DSM 19377</strain>
    </source>
</reference>
<name>A0A4R2NH62_9BACL</name>
<evidence type="ECO:0000313" key="2">
    <source>
        <dbReference type="EMBL" id="TCP20640.1"/>
    </source>
</evidence>
<organism evidence="2 3">
    <name type="scientific">Scopulibacillus darangshiensis</name>
    <dbReference type="NCBI Taxonomy" id="442528"/>
    <lineage>
        <taxon>Bacteria</taxon>
        <taxon>Bacillati</taxon>
        <taxon>Bacillota</taxon>
        <taxon>Bacilli</taxon>
        <taxon>Bacillales</taxon>
        <taxon>Sporolactobacillaceae</taxon>
        <taxon>Scopulibacillus</taxon>
    </lineage>
</organism>
<comment type="caution">
    <text evidence="2">The sequence shown here is derived from an EMBL/GenBank/DDBJ whole genome shotgun (WGS) entry which is preliminary data.</text>
</comment>
<protein>
    <submittedName>
        <fullName evidence="2">Uncharacterized protein</fullName>
    </submittedName>
</protein>
<gene>
    <name evidence="2" type="ORF">EV207_1516</name>
</gene>
<sequence>MPSCRILYIFLNLSENALVVGGIWAMIGFGYLLFLTRGFTKKPPQYDFNE</sequence>
<keyword evidence="1" id="KW-0472">Membrane</keyword>